<evidence type="ECO:0000256" key="4">
    <source>
        <dbReference type="ARBA" id="ARBA00022475"/>
    </source>
</evidence>
<keyword evidence="10" id="KW-0997">Cell inner membrane</keyword>
<keyword evidence="12" id="KW-0969">Cilium</keyword>
<evidence type="ECO:0000256" key="10">
    <source>
        <dbReference type="RuleBase" id="RU364125"/>
    </source>
</evidence>
<evidence type="ECO:0000256" key="9">
    <source>
        <dbReference type="ARBA" id="ARBA00023136"/>
    </source>
</evidence>
<feature type="transmembrane region" description="Helical" evidence="10">
    <location>
        <begin position="22"/>
        <end position="45"/>
    </location>
</feature>
<keyword evidence="7 10" id="KW-0283">Flagellar rotation</keyword>
<evidence type="ECO:0000256" key="5">
    <source>
        <dbReference type="ARBA" id="ARBA00022500"/>
    </source>
</evidence>
<name>A0ABW8YQY6_9SPHN</name>
<proteinExistence type="inferred from homology"/>
<comment type="function">
    <text evidence="1 10">Controls the rotational direction of flagella during chemotaxis.</text>
</comment>
<keyword evidence="12" id="KW-0282">Flagellum</keyword>
<keyword evidence="5 10" id="KW-0145">Chemotaxis</keyword>
<keyword evidence="12" id="KW-0966">Cell projection</keyword>
<dbReference type="PANTHER" id="PTHR35091:SF2">
    <property type="entry name" value="FLAGELLAR PROTEIN FLIL"/>
    <property type="match status" value="1"/>
</dbReference>
<dbReference type="EMBL" id="JBELQC010000001">
    <property type="protein sequence ID" value="MFL9841591.1"/>
    <property type="molecule type" value="Genomic_DNA"/>
</dbReference>
<evidence type="ECO:0000256" key="2">
    <source>
        <dbReference type="ARBA" id="ARBA00004162"/>
    </source>
</evidence>
<sequence>MSDDIIVEADEGTPPKKGQKKLLIIVGAAVLVLGGGGGGAAWFLMGSDSKAAESAGEHGDAKAEADAEADHGESKEEGKEGSSAYLDVPPMVVNLRSTDGAARFLKLHFMLVPAPGVSSESLKEKLPLVIDAYQPFLRELRPEDLNGSGAVYRVKEELLIRATQTLGADRVKDVLIQDLVQQ</sequence>
<dbReference type="Proteomes" id="UP001629244">
    <property type="component" value="Unassembled WGS sequence"/>
</dbReference>
<dbReference type="PANTHER" id="PTHR35091">
    <property type="entry name" value="FLAGELLAR PROTEIN FLIL"/>
    <property type="match status" value="1"/>
</dbReference>
<evidence type="ECO:0000313" key="13">
    <source>
        <dbReference type="Proteomes" id="UP001629244"/>
    </source>
</evidence>
<dbReference type="InterPro" id="IPR005503">
    <property type="entry name" value="FliL"/>
</dbReference>
<keyword evidence="4" id="KW-1003">Cell membrane</keyword>
<feature type="region of interest" description="Disordered" evidence="11">
    <location>
        <begin position="53"/>
        <end position="83"/>
    </location>
</feature>
<comment type="caution">
    <text evidence="12">The sequence shown here is derived from an EMBL/GenBank/DDBJ whole genome shotgun (WGS) entry which is preliminary data.</text>
</comment>
<dbReference type="RefSeq" id="WP_408078486.1">
    <property type="nucleotide sequence ID" value="NZ_JBELQC010000001.1"/>
</dbReference>
<evidence type="ECO:0000256" key="1">
    <source>
        <dbReference type="ARBA" id="ARBA00002254"/>
    </source>
</evidence>
<reference evidence="12 13" key="1">
    <citation type="submission" date="2024-06" db="EMBL/GenBank/DDBJ databases">
        <authorList>
            <person name="Kaempfer P."/>
            <person name="Viver T."/>
        </authorList>
    </citation>
    <scope>NUCLEOTIDE SEQUENCE [LARGE SCALE GENOMIC DNA]</scope>
    <source>
        <strain evidence="12 13">ST-64</strain>
    </source>
</reference>
<protein>
    <recommendedName>
        <fullName evidence="10">Flagellar protein FliL</fullName>
    </recommendedName>
</protein>
<evidence type="ECO:0000256" key="6">
    <source>
        <dbReference type="ARBA" id="ARBA00022692"/>
    </source>
</evidence>
<keyword evidence="8 10" id="KW-1133">Transmembrane helix</keyword>
<evidence type="ECO:0000256" key="7">
    <source>
        <dbReference type="ARBA" id="ARBA00022779"/>
    </source>
</evidence>
<gene>
    <name evidence="12" type="ORF">ABS767_11500</name>
</gene>
<keyword evidence="6 10" id="KW-0812">Transmembrane</keyword>
<organism evidence="12 13">
    <name type="scientific">Sphingomonas plantiphila</name>
    <dbReference type="NCBI Taxonomy" id="3163295"/>
    <lineage>
        <taxon>Bacteria</taxon>
        <taxon>Pseudomonadati</taxon>
        <taxon>Pseudomonadota</taxon>
        <taxon>Alphaproteobacteria</taxon>
        <taxon>Sphingomonadales</taxon>
        <taxon>Sphingomonadaceae</taxon>
        <taxon>Sphingomonas</taxon>
    </lineage>
</organism>
<evidence type="ECO:0000256" key="8">
    <source>
        <dbReference type="ARBA" id="ARBA00022989"/>
    </source>
</evidence>
<evidence type="ECO:0000256" key="3">
    <source>
        <dbReference type="ARBA" id="ARBA00008281"/>
    </source>
</evidence>
<comment type="subcellular location">
    <subcellularLocation>
        <location evidence="10">Cell inner membrane</location>
    </subcellularLocation>
    <subcellularLocation>
        <location evidence="2">Cell membrane</location>
        <topology evidence="2">Single-pass membrane protein</topology>
    </subcellularLocation>
</comment>
<keyword evidence="9 10" id="KW-0472">Membrane</keyword>
<dbReference type="Pfam" id="PF03748">
    <property type="entry name" value="FliL"/>
    <property type="match status" value="1"/>
</dbReference>
<evidence type="ECO:0000256" key="11">
    <source>
        <dbReference type="SAM" id="MobiDB-lite"/>
    </source>
</evidence>
<feature type="compositionally biased region" description="Basic and acidic residues" evidence="11">
    <location>
        <begin position="55"/>
        <end position="80"/>
    </location>
</feature>
<keyword evidence="13" id="KW-1185">Reference proteome</keyword>
<accession>A0ABW8YQY6</accession>
<evidence type="ECO:0000313" key="12">
    <source>
        <dbReference type="EMBL" id="MFL9841591.1"/>
    </source>
</evidence>
<comment type="similarity">
    <text evidence="3 10">Belongs to the FliL family.</text>
</comment>